<keyword evidence="1" id="KW-0677">Repeat</keyword>
<keyword evidence="6" id="KW-1185">Reference proteome</keyword>
<dbReference type="InterPro" id="IPR042197">
    <property type="entry name" value="Apaf_helical"/>
</dbReference>
<reference evidence="5 6" key="1">
    <citation type="journal article" date="2024" name="G3 (Bethesda)">
        <title>Genome assembly of Hibiscus sabdariffa L. provides insights into metabolisms of medicinal natural products.</title>
        <authorList>
            <person name="Kim T."/>
        </authorList>
    </citation>
    <scope>NUCLEOTIDE SEQUENCE [LARGE SCALE GENOMIC DNA]</scope>
    <source>
        <strain evidence="5">TK-2024</strain>
        <tissue evidence="5">Old leaves</tissue>
    </source>
</reference>
<dbReference type="EMBL" id="JBBPBM010000038">
    <property type="protein sequence ID" value="KAK8527818.1"/>
    <property type="molecule type" value="Genomic_DNA"/>
</dbReference>
<dbReference type="InterPro" id="IPR032675">
    <property type="entry name" value="LRR_dom_sf"/>
</dbReference>
<sequence>MNSNLVVSSGNTIDARMERLGKEMIRHCAGLPLAIIVLGGVLATKNTVYEWQMVLDNLKRGKRSSTHDVLALSYDDLPPYLRPCFLYLSVFPEDYEIEADRLVELWVAEGIVSSEGDGGEIMEDVAEHRLAELVERCMLQVGRRSPMLKIETCRMHDLMRELCLTIAKKEDFLCIIDDPSFPPPNNRAVRRIVSHQPILFGCIKSYPVRSMLFFHNSFQVEALAEAFLSPRMFKYREEHEDDVNAVCNSVLLNVFLLWKLQGCWRHLFNKFKLCRVLDFANSSDNEACKVPSSIGNLIHLRFLNLRTFKFIWPWIPTSLGNLRCLQTLDLRISNDGPFYGSVYIPNVIWRLEQLRHVYLPEEMDEKTKLKLHTLRNLQTLVNFNTKNCFATHLSKLTNLRKLKLFGPFNMEDFKEILDKNQPIITSQYLQSLSIWSRFEGMIDPELLGHLLSSCVNLCELTLEGEMKKLPESHHFPSSIAYIRFQYCKLEEDPMPTLEKLPSLRILELDDDAFMGKKMVTSAPCFPQLESLAFDRLWHLEEWKVEEGAMPALRHLKIGACGNLEMLPDGLRFITTLQDLKIERMPKQFKDKMVQGGGDFYKVQHVPSVIFSNIL</sequence>
<organism evidence="5 6">
    <name type="scientific">Hibiscus sabdariffa</name>
    <name type="common">roselle</name>
    <dbReference type="NCBI Taxonomy" id="183260"/>
    <lineage>
        <taxon>Eukaryota</taxon>
        <taxon>Viridiplantae</taxon>
        <taxon>Streptophyta</taxon>
        <taxon>Embryophyta</taxon>
        <taxon>Tracheophyta</taxon>
        <taxon>Spermatophyta</taxon>
        <taxon>Magnoliopsida</taxon>
        <taxon>eudicotyledons</taxon>
        <taxon>Gunneridae</taxon>
        <taxon>Pentapetalae</taxon>
        <taxon>rosids</taxon>
        <taxon>malvids</taxon>
        <taxon>Malvales</taxon>
        <taxon>Malvaceae</taxon>
        <taxon>Malvoideae</taxon>
        <taxon>Hibiscus</taxon>
    </lineage>
</organism>
<dbReference type="PANTHER" id="PTHR23155">
    <property type="entry name" value="DISEASE RESISTANCE PROTEIN RP"/>
    <property type="match status" value="1"/>
</dbReference>
<dbReference type="InterPro" id="IPR036388">
    <property type="entry name" value="WH-like_DNA-bd_sf"/>
</dbReference>
<dbReference type="SUPFAM" id="SSF52058">
    <property type="entry name" value="L domain-like"/>
    <property type="match status" value="1"/>
</dbReference>
<evidence type="ECO:0000256" key="2">
    <source>
        <dbReference type="ARBA" id="ARBA00022821"/>
    </source>
</evidence>
<dbReference type="Gene3D" id="1.10.8.430">
    <property type="entry name" value="Helical domain of apoptotic protease-activating factors"/>
    <property type="match status" value="1"/>
</dbReference>
<proteinExistence type="predicted"/>
<evidence type="ECO:0000313" key="5">
    <source>
        <dbReference type="EMBL" id="KAK8527818.1"/>
    </source>
</evidence>
<gene>
    <name evidence="5" type="ORF">V6N12_055017</name>
</gene>
<evidence type="ECO:0008006" key="7">
    <source>
        <dbReference type="Google" id="ProtNLM"/>
    </source>
</evidence>
<keyword evidence="2" id="KW-0611">Plant defense</keyword>
<dbReference type="Gene3D" id="3.80.10.10">
    <property type="entry name" value="Ribonuclease Inhibitor"/>
    <property type="match status" value="2"/>
</dbReference>
<evidence type="ECO:0000256" key="1">
    <source>
        <dbReference type="ARBA" id="ARBA00022737"/>
    </source>
</evidence>
<accession>A0ABR2D2Z0</accession>
<dbReference type="InterPro" id="IPR044974">
    <property type="entry name" value="Disease_R_plants"/>
</dbReference>
<feature type="domain" description="Disease resistance protein winged helix" evidence="3">
    <location>
        <begin position="90"/>
        <end position="162"/>
    </location>
</feature>
<dbReference type="SUPFAM" id="SSF52540">
    <property type="entry name" value="P-loop containing nucleoside triphosphate hydrolases"/>
    <property type="match status" value="1"/>
</dbReference>
<dbReference type="InterPro" id="IPR058922">
    <property type="entry name" value="WHD_DRP"/>
</dbReference>
<evidence type="ECO:0000313" key="6">
    <source>
        <dbReference type="Proteomes" id="UP001472677"/>
    </source>
</evidence>
<protein>
    <recommendedName>
        <fullName evidence="7">NB-ARC domain-containing protein</fullName>
    </recommendedName>
</protein>
<evidence type="ECO:0000259" key="3">
    <source>
        <dbReference type="Pfam" id="PF23559"/>
    </source>
</evidence>
<dbReference type="InterPro" id="IPR027417">
    <property type="entry name" value="P-loop_NTPase"/>
</dbReference>
<evidence type="ECO:0000259" key="4">
    <source>
        <dbReference type="Pfam" id="PF23598"/>
    </source>
</evidence>
<comment type="caution">
    <text evidence="5">The sequence shown here is derived from an EMBL/GenBank/DDBJ whole genome shotgun (WGS) entry which is preliminary data.</text>
</comment>
<dbReference type="PANTHER" id="PTHR23155:SF1185">
    <property type="entry name" value="DISEASE RESISTANCE RPP8-LIKE PROTEIN 3-RELATED"/>
    <property type="match status" value="1"/>
</dbReference>
<dbReference type="Pfam" id="PF23598">
    <property type="entry name" value="LRR_14"/>
    <property type="match status" value="1"/>
</dbReference>
<dbReference type="InterPro" id="IPR055414">
    <property type="entry name" value="LRR_R13L4/SHOC2-like"/>
</dbReference>
<dbReference type="Proteomes" id="UP001472677">
    <property type="component" value="Unassembled WGS sequence"/>
</dbReference>
<feature type="domain" description="Disease resistance R13L4/SHOC-2-like LRR" evidence="4">
    <location>
        <begin position="268"/>
        <end position="582"/>
    </location>
</feature>
<dbReference type="Gene3D" id="1.10.10.10">
    <property type="entry name" value="Winged helix-like DNA-binding domain superfamily/Winged helix DNA-binding domain"/>
    <property type="match status" value="1"/>
</dbReference>
<dbReference type="Pfam" id="PF23559">
    <property type="entry name" value="WHD_DRP"/>
    <property type="match status" value="1"/>
</dbReference>
<name>A0ABR2D2Z0_9ROSI</name>